<dbReference type="InterPro" id="IPR020616">
    <property type="entry name" value="Thiolase_N"/>
</dbReference>
<dbReference type="EMBL" id="PFFQ01000006">
    <property type="protein sequence ID" value="PIW18942.1"/>
    <property type="molecule type" value="Genomic_DNA"/>
</dbReference>
<evidence type="ECO:0000313" key="8">
    <source>
        <dbReference type="EMBL" id="PIW18942.1"/>
    </source>
</evidence>
<keyword evidence="3 5" id="KW-0012">Acyltransferase</keyword>
<dbReference type="InterPro" id="IPR020615">
    <property type="entry name" value="Thiolase_acyl_enz_int_AS"/>
</dbReference>
<dbReference type="Proteomes" id="UP000231019">
    <property type="component" value="Unassembled WGS sequence"/>
</dbReference>
<sequence length="393" mass="41525">MKEIVILQGARTPFGRFGGGLKDVPAIQLGVTAVKEALLRSQVEAAQVDHIVMGNVVQSGPDPIYLARHVGIYSGMPIESPALTVNRLCGSGLEAVVQAAHLIQMDEAEIVVSGGTENMSQIPYVMPQARWGYRMGNSQVLDLMTTSLIDGYTGQGMAITAENLAEKYEISREAQDQFSVRSQQLAGQAQQSGRLAKEIVPVALNDKKQTVIEHDEHMRPETTLEQLAKLKPAFKAGGSVTAGNASGINDGAAAVIVTSADKAAQMGVKPLARIKSWASAGVPPEIMGFGPVPASRKALERAGLTIDQMDIVEINEAFAAQYLAVEKALELNRDKVNVNGGAIAIGHPLGASGARVLLSAMLELQARQQRYALVSLCIGGGQGIAMVIENAAL</sequence>
<dbReference type="CDD" id="cd00751">
    <property type="entry name" value="thiolase"/>
    <property type="match status" value="1"/>
</dbReference>
<dbReference type="PANTHER" id="PTHR18919">
    <property type="entry name" value="ACETYL-COA C-ACYLTRANSFERASE"/>
    <property type="match status" value="1"/>
</dbReference>
<dbReference type="Pfam" id="PF02803">
    <property type="entry name" value="Thiolase_C"/>
    <property type="match status" value="1"/>
</dbReference>
<dbReference type="InterPro" id="IPR016039">
    <property type="entry name" value="Thiolase-like"/>
</dbReference>
<evidence type="ECO:0000259" key="6">
    <source>
        <dbReference type="Pfam" id="PF00108"/>
    </source>
</evidence>
<keyword evidence="2 5" id="KW-0808">Transferase</keyword>
<feature type="domain" description="Thiolase N-terminal" evidence="6">
    <location>
        <begin position="4"/>
        <end position="260"/>
    </location>
</feature>
<feature type="domain" description="Thiolase C-terminal" evidence="7">
    <location>
        <begin position="269"/>
        <end position="389"/>
    </location>
</feature>
<evidence type="ECO:0000256" key="1">
    <source>
        <dbReference type="ARBA" id="ARBA00010982"/>
    </source>
</evidence>
<dbReference type="PROSITE" id="PS00099">
    <property type="entry name" value="THIOLASE_3"/>
    <property type="match status" value="1"/>
</dbReference>
<dbReference type="PIRSF" id="PIRSF000429">
    <property type="entry name" value="Ac-CoA_Ac_transf"/>
    <property type="match status" value="1"/>
</dbReference>
<evidence type="ECO:0000256" key="3">
    <source>
        <dbReference type="ARBA" id="ARBA00023315"/>
    </source>
</evidence>
<dbReference type="FunFam" id="3.40.47.10:FF:000010">
    <property type="entry name" value="Acetyl-CoA acetyltransferase (Thiolase)"/>
    <property type="match status" value="1"/>
</dbReference>
<dbReference type="InterPro" id="IPR020613">
    <property type="entry name" value="Thiolase_CS"/>
</dbReference>
<proteinExistence type="inferred from homology"/>
<feature type="active site" description="Proton acceptor" evidence="4">
    <location>
        <position position="347"/>
    </location>
</feature>
<dbReference type="Pfam" id="PF00108">
    <property type="entry name" value="Thiolase_N"/>
    <property type="match status" value="1"/>
</dbReference>
<evidence type="ECO:0000259" key="7">
    <source>
        <dbReference type="Pfam" id="PF02803"/>
    </source>
</evidence>
<dbReference type="InterPro" id="IPR020617">
    <property type="entry name" value="Thiolase_C"/>
</dbReference>
<gene>
    <name evidence="8" type="ORF">COW36_02190</name>
</gene>
<comment type="caution">
    <text evidence="8">The sequence shown here is derived from an EMBL/GenBank/DDBJ whole genome shotgun (WGS) entry which is preliminary data.</text>
</comment>
<dbReference type="PANTHER" id="PTHR18919:SF107">
    <property type="entry name" value="ACETYL-COA ACETYLTRANSFERASE, CYTOSOLIC"/>
    <property type="match status" value="1"/>
</dbReference>
<dbReference type="SUPFAM" id="SSF53901">
    <property type="entry name" value="Thiolase-like"/>
    <property type="match status" value="2"/>
</dbReference>
<comment type="similarity">
    <text evidence="1 5">Belongs to the thiolase-like superfamily. Thiolase family.</text>
</comment>
<organism evidence="8 9">
    <name type="scientific">bacterium (Candidatus Blackallbacteria) CG17_big_fil_post_rev_8_21_14_2_50_48_46</name>
    <dbReference type="NCBI Taxonomy" id="2014261"/>
    <lineage>
        <taxon>Bacteria</taxon>
        <taxon>Candidatus Blackallbacteria</taxon>
    </lineage>
</organism>
<dbReference type="InterPro" id="IPR020610">
    <property type="entry name" value="Thiolase_AS"/>
</dbReference>
<evidence type="ECO:0000256" key="2">
    <source>
        <dbReference type="ARBA" id="ARBA00022679"/>
    </source>
</evidence>
<reference evidence="8 9" key="1">
    <citation type="submission" date="2017-09" db="EMBL/GenBank/DDBJ databases">
        <title>Depth-based differentiation of microbial function through sediment-hosted aquifers and enrichment of novel symbionts in the deep terrestrial subsurface.</title>
        <authorList>
            <person name="Probst A.J."/>
            <person name="Ladd B."/>
            <person name="Jarett J.K."/>
            <person name="Geller-Mcgrath D.E."/>
            <person name="Sieber C.M."/>
            <person name="Emerson J.B."/>
            <person name="Anantharaman K."/>
            <person name="Thomas B.C."/>
            <person name="Malmstrom R."/>
            <person name="Stieglmeier M."/>
            <person name="Klingl A."/>
            <person name="Woyke T."/>
            <person name="Ryan C.M."/>
            <person name="Banfield J.F."/>
        </authorList>
    </citation>
    <scope>NUCLEOTIDE SEQUENCE [LARGE SCALE GENOMIC DNA]</scope>
    <source>
        <strain evidence="8">CG17_big_fil_post_rev_8_21_14_2_50_48_46</strain>
    </source>
</reference>
<name>A0A2M7G9X0_9BACT</name>
<dbReference type="GO" id="GO:0003988">
    <property type="term" value="F:acetyl-CoA C-acyltransferase activity"/>
    <property type="evidence" value="ECO:0007669"/>
    <property type="project" value="UniProtKB-ARBA"/>
</dbReference>
<accession>A0A2M7G9X0</accession>
<protein>
    <submittedName>
        <fullName evidence="8">Acetyl-CoA C-acyltransferase</fullName>
    </submittedName>
</protein>
<dbReference type="PROSITE" id="PS00098">
    <property type="entry name" value="THIOLASE_1"/>
    <property type="match status" value="1"/>
</dbReference>
<dbReference type="PROSITE" id="PS00737">
    <property type="entry name" value="THIOLASE_2"/>
    <property type="match status" value="1"/>
</dbReference>
<feature type="active site" description="Acyl-thioester intermediate" evidence="4">
    <location>
        <position position="89"/>
    </location>
</feature>
<feature type="active site" description="Proton acceptor" evidence="4">
    <location>
        <position position="377"/>
    </location>
</feature>
<dbReference type="InterPro" id="IPR002155">
    <property type="entry name" value="Thiolase"/>
</dbReference>
<dbReference type="AlphaFoldDB" id="A0A2M7G9X0"/>
<evidence type="ECO:0000256" key="4">
    <source>
        <dbReference type="PIRSR" id="PIRSR000429-1"/>
    </source>
</evidence>
<evidence type="ECO:0000313" key="9">
    <source>
        <dbReference type="Proteomes" id="UP000231019"/>
    </source>
</evidence>
<evidence type="ECO:0000256" key="5">
    <source>
        <dbReference type="RuleBase" id="RU003557"/>
    </source>
</evidence>
<dbReference type="NCBIfam" id="TIGR01930">
    <property type="entry name" value="AcCoA-C-Actrans"/>
    <property type="match status" value="1"/>
</dbReference>
<dbReference type="Gene3D" id="3.40.47.10">
    <property type="match status" value="2"/>
</dbReference>